<dbReference type="Pfam" id="PF05048">
    <property type="entry name" value="NosD"/>
    <property type="match status" value="1"/>
</dbReference>
<feature type="domain" description="Periplasmic copper-binding protein NosD beta helix" evidence="1">
    <location>
        <begin position="423"/>
        <end position="554"/>
    </location>
</feature>
<protein>
    <submittedName>
        <fullName evidence="3">Right-handed parallel beta-helix repeat-containing protein</fullName>
    </submittedName>
</protein>
<comment type="caution">
    <text evidence="3">The sequence shown here is derived from an EMBL/GenBank/DDBJ whole genome shotgun (WGS) entry which is preliminary data.</text>
</comment>
<dbReference type="RefSeq" id="WP_252852443.1">
    <property type="nucleotide sequence ID" value="NZ_JAMXLR010000036.1"/>
</dbReference>
<feature type="domain" description="Right handed beta helix" evidence="2">
    <location>
        <begin position="314"/>
        <end position="390"/>
    </location>
</feature>
<dbReference type="PANTHER" id="PTHR36453:SF1">
    <property type="entry name" value="RIGHT HANDED BETA HELIX DOMAIN-CONTAINING PROTEIN"/>
    <property type="match status" value="1"/>
</dbReference>
<dbReference type="Proteomes" id="UP001155241">
    <property type="component" value="Unassembled WGS sequence"/>
</dbReference>
<dbReference type="SMART" id="SM00710">
    <property type="entry name" value="PbH1"/>
    <property type="match status" value="6"/>
</dbReference>
<gene>
    <name evidence="3" type="ORF">NG895_10530</name>
</gene>
<proteinExistence type="predicted"/>
<sequence>MRRVATLLMVLGALWQSPFEAVSKELYVAMDGDDNQAGTQDAPLATLQKAAQIMRDQGPGTIWIGPGEYYLPNGVVLESQHSGTAEEPLVIRGTKPHTSRLVGGQAVTDFRPITPEAAKPLISEEAKLQVVVADLAAQGFPKLADMPLQHRAHQCEELIVDDQPMQSARWPNEGFTEFTEVIDSGASMPIHWVRREVYRPGSFRFPNDRAKLWDFERGIWLHGFWTYDWSDEAIKAASYDAESGELRLAAKHAYGVGSPYNKNDRRRFYALHVFEELDQPGEYYLDRQSQRLYFWPPGDLSASEVRLTLCTSPIIRATEVSHLVIRDLVIENGRQSGVELQDCQHTRIERCLVRNFGRNGISLSGHYVVANDCEVTQTASCGISVTGGDRKMLTPGGCAVVDCHVHHVGRLDWMGGRGVSIHGCGNRMANNLIHHCPTGGVSYGGNEHLLELNEVRDVCLLYSDVGVFYTGRDWASRGNIVRWNYIHDVANNAGHGSSGIYLDDCDSGDTVIGNIVCGGVGRGVLLGGGRDNTICGNIFVDLPVGIHVDARGKKAITLDQPGSWNLLAKCEQVGYLSPLWKERYPRLAEVMRHEPRLPMGNTIHSNLLVGCRQPFALSSDVKPEWLDRQDNVEWPTTKLPAIANSPDGSLDLTQLSASWHKVRGFEPIPIEKIGLLKD</sequence>
<dbReference type="EMBL" id="JAMXLR010000036">
    <property type="protein sequence ID" value="MCO6044342.1"/>
    <property type="molecule type" value="Genomic_DNA"/>
</dbReference>
<evidence type="ECO:0000259" key="2">
    <source>
        <dbReference type="Pfam" id="PF13229"/>
    </source>
</evidence>
<reference evidence="3" key="1">
    <citation type="submission" date="2022-06" db="EMBL/GenBank/DDBJ databases">
        <title>Aeoliella straminimaris, a novel planctomycete from sediments.</title>
        <authorList>
            <person name="Vitorino I.R."/>
            <person name="Lage O.M."/>
        </authorList>
    </citation>
    <scope>NUCLEOTIDE SEQUENCE</scope>
    <source>
        <strain evidence="3">ICT_H6.2</strain>
    </source>
</reference>
<evidence type="ECO:0000313" key="4">
    <source>
        <dbReference type="Proteomes" id="UP001155241"/>
    </source>
</evidence>
<dbReference type="AlphaFoldDB" id="A0A9X2F8J9"/>
<dbReference type="InterPro" id="IPR039448">
    <property type="entry name" value="Beta_helix"/>
</dbReference>
<evidence type="ECO:0000313" key="3">
    <source>
        <dbReference type="EMBL" id="MCO6044342.1"/>
    </source>
</evidence>
<dbReference type="PANTHER" id="PTHR36453">
    <property type="entry name" value="SECRETED PROTEIN-RELATED"/>
    <property type="match status" value="1"/>
</dbReference>
<dbReference type="InterPro" id="IPR007742">
    <property type="entry name" value="NosD_dom"/>
</dbReference>
<dbReference type="Gene3D" id="2.160.20.10">
    <property type="entry name" value="Single-stranded right-handed beta-helix, Pectin lyase-like"/>
    <property type="match status" value="2"/>
</dbReference>
<name>A0A9X2F8J9_9BACT</name>
<keyword evidence="4" id="KW-1185">Reference proteome</keyword>
<dbReference type="SUPFAM" id="SSF51126">
    <property type="entry name" value="Pectin lyase-like"/>
    <property type="match status" value="1"/>
</dbReference>
<dbReference type="InterPro" id="IPR006626">
    <property type="entry name" value="PbH1"/>
</dbReference>
<dbReference type="Pfam" id="PF13229">
    <property type="entry name" value="Beta_helix"/>
    <property type="match status" value="1"/>
</dbReference>
<dbReference type="InterPro" id="IPR012334">
    <property type="entry name" value="Pectin_lyas_fold"/>
</dbReference>
<organism evidence="3 4">
    <name type="scientific">Aeoliella straminimaris</name>
    <dbReference type="NCBI Taxonomy" id="2954799"/>
    <lineage>
        <taxon>Bacteria</taxon>
        <taxon>Pseudomonadati</taxon>
        <taxon>Planctomycetota</taxon>
        <taxon>Planctomycetia</taxon>
        <taxon>Pirellulales</taxon>
        <taxon>Lacipirellulaceae</taxon>
        <taxon>Aeoliella</taxon>
    </lineage>
</organism>
<dbReference type="InterPro" id="IPR011050">
    <property type="entry name" value="Pectin_lyase_fold/virulence"/>
</dbReference>
<evidence type="ECO:0000259" key="1">
    <source>
        <dbReference type="Pfam" id="PF05048"/>
    </source>
</evidence>
<accession>A0A9X2F8J9</accession>